<keyword evidence="5" id="KW-1185">Reference proteome</keyword>
<keyword evidence="1" id="KW-0802">TPR repeat</keyword>
<accession>Q08SB3</accession>
<evidence type="ECO:0000256" key="2">
    <source>
        <dbReference type="SAM" id="MobiDB-lite"/>
    </source>
</evidence>
<proteinExistence type="predicted"/>
<evidence type="ECO:0000313" key="5">
    <source>
        <dbReference type="Proteomes" id="UP000001351"/>
    </source>
</evidence>
<dbReference type="InterPro" id="IPR019734">
    <property type="entry name" value="TPR_rpt"/>
</dbReference>
<dbReference type="Proteomes" id="UP000032702">
    <property type="component" value="Unassembled WGS sequence"/>
</dbReference>
<dbReference type="EMBL" id="AAMD01000166">
    <property type="protein sequence ID" value="EAU63369.1"/>
    <property type="molecule type" value="Genomic_DNA"/>
</dbReference>
<dbReference type="STRING" id="378806.STAUR_5129"/>
<dbReference type="Gene3D" id="1.25.40.10">
    <property type="entry name" value="Tetratricopeptide repeat domain"/>
    <property type="match status" value="1"/>
</dbReference>
<dbReference type="Pfam" id="PF13414">
    <property type="entry name" value="TPR_11"/>
    <property type="match status" value="1"/>
</dbReference>
<feature type="region of interest" description="Disordered" evidence="2">
    <location>
        <begin position="1"/>
        <end position="28"/>
    </location>
</feature>
<dbReference type="EMBL" id="CP002271">
    <property type="protein sequence ID" value="ADO72901.1"/>
    <property type="molecule type" value="Genomic_DNA"/>
</dbReference>
<dbReference type="KEGG" id="sur:STAUR_5129"/>
<name>Q08SB3_STIAD</name>
<dbReference type="AlphaFoldDB" id="Q08SB3"/>
<protein>
    <submittedName>
        <fullName evidence="4">Tetratricopeptide repeat domain protein</fullName>
    </submittedName>
    <submittedName>
        <fullName evidence="3">Tetratricopeptide repeat protein</fullName>
    </submittedName>
</protein>
<dbReference type="PROSITE" id="PS50005">
    <property type="entry name" value="TPR"/>
    <property type="match status" value="1"/>
</dbReference>
<evidence type="ECO:0000256" key="1">
    <source>
        <dbReference type="PROSITE-ProRule" id="PRU00339"/>
    </source>
</evidence>
<dbReference type="InterPro" id="IPR011990">
    <property type="entry name" value="TPR-like_helical_dom_sf"/>
</dbReference>
<organism evidence="4 6">
    <name type="scientific">Stigmatella aurantiaca (strain DW4/3-1)</name>
    <dbReference type="NCBI Taxonomy" id="378806"/>
    <lineage>
        <taxon>Bacteria</taxon>
        <taxon>Pseudomonadati</taxon>
        <taxon>Myxococcota</taxon>
        <taxon>Myxococcia</taxon>
        <taxon>Myxococcales</taxon>
        <taxon>Cystobacterineae</taxon>
        <taxon>Archangiaceae</taxon>
        <taxon>Stigmatella</taxon>
    </lineage>
</organism>
<evidence type="ECO:0000313" key="6">
    <source>
        <dbReference type="Proteomes" id="UP000032702"/>
    </source>
</evidence>
<dbReference type="HOGENOM" id="CLU_808693_0_0_7"/>
<evidence type="ECO:0000313" key="3">
    <source>
        <dbReference type="EMBL" id="ADO72901.1"/>
    </source>
</evidence>
<feature type="repeat" description="TPR" evidence="1">
    <location>
        <begin position="197"/>
        <end position="230"/>
    </location>
</feature>
<dbReference type="SMART" id="SM00028">
    <property type="entry name" value="TPR"/>
    <property type="match status" value="3"/>
</dbReference>
<reference evidence="3 5" key="2">
    <citation type="journal article" date="2011" name="Mol. Biol. Evol.">
        <title>Comparative genomic analysis of fruiting body formation in Myxococcales.</title>
        <authorList>
            <person name="Huntley S."/>
            <person name="Hamann N."/>
            <person name="Wegener-Feldbrugge S."/>
            <person name="Treuner-Lange A."/>
            <person name="Kube M."/>
            <person name="Reinhardt R."/>
            <person name="Klages S."/>
            <person name="Muller R."/>
            <person name="Ronning C.M."/>
            <person name="Nierman W.C."/>
            <person name="Sogaard-Andersen L."/>
        </authorList>
    </citation>
    <scope>NUCLEOTIDE SEQUENCE [LARGE SCALE GENOMIC DNA]</scope>
    <source>
        <strain evidence="3 5">DW4/3-1</strain>
    </source>
</reference>
<reference evidence="4 6" key="1">
    <citation type="submission" date="2006-04" db="EMBL/GenBank/DDBJ databases">
        <authorList>
            <person name="Nierman W.C."/>
        </authorList>
    </citation>
    <scope>NUCLEOTIDE SEQUENCE [LARGE SCALE GENOMIC DNA]</scope>
    <source>
        <strain evidence="4 6">DW4/3-1</strain>
    </source>
</reference>
<sequence length="343" mass="36725">MIRTAPGQVKVSRVRLQRRSPPPMMRPSALSMAPASSITGLAVALLLVPGLAAARPLSPGPFRAEHYGQFELMLEGETLSGVQTQSGAVCSQVGKGKVLEGTLQGSVFVGWLKVCQTGNGCMPEQAYSILGFYNEDTQILMAHVRLRSGCESPVLSDKRFVLQAIPPEKAAVSAGAGAPTLAAELAGKRGNPKFELARAELEKGERYYLNKQYKEAAEAFQRSVDNDPTWSANLGLGSSQLKLGQVTAAIASLDRASKLQPNNPNILYMLGCAHAQAGSKKRALGFLRQTVDLGYELHTVIEGDPDLVRQLGNDREFQALVKRSKEKKAAFSRGISGPGTPNP</sequence>
<gene>
    <name evidence="3" type="ordered locus">STAUR_5129</name>
    <name evidence="4" type="ORF">STIAU_7181</name>
</gene>
<dbReference type="OrthoDB" id="5508668at2"/>
<dbReference type="SUPFAM" id="SSF48452">
    <property type="entry name" value="TPR-like"/>
    <property type="match status" value="1"/>
</dbReference>
<dbReference type="eggNOG" id="COG0457">
    <property type="taxonomic scope" value="Bacteria"/>
</dbReference>
<dbReference type="Proteomes" id="UP000001351">
    <property type="component" value="Chromosome"/>
</dbReference>
<evidence type="ECO:0000313" key="4">
    <source>
        <dbReference type="EMBL" id="EAU63369.1"/>
    </source>
</evidence>